<evidence type="ECO:0000256" key="1">
    <source>
        <dbReference type="SAM" id="MobiDB-lite"/>
    </source>
</evidence>
<name>A0A3L6PSQ3_PANMI</name>
<dbReference type="InterPro" id="IPR000608">
    <property type="entry name" value="UBC"/>
</dbReference>
<feature type="region of interest" description="Disordered" evidence="1">
    <location>
        <begin position="1"/>
        <end position="24"/>
    </location>
</feature>
<dbReference type="OrthoDB" id="6600758at2759"/>
<evidence type="ECO:0000313" key="4">
    <source>
        <dbReference type="Proteomes" id="UP000275267"/>
    </source>
</evidence>
<evidence type="ECO:0000313" key="3">
    <source>
        <dbReference type="EMBL" id="RLM64748.1"/>
    </source>
</evidence>
<reference evidence="4" key="1">
    <citation type="journal article" date="2019" name="Nat. Commun.">
        <title>The genome of broomcorn millet.</title>
        <authorList>
            <person name="Zou C."/>
            <person name="Miki D."/>
            <person name="Li D."/>
            <person name="Tang Q."/>
            <person name="Xiao L."/>
            <person name="Rajput S."/>
            <person name="Deng P."/>
            <person name="Jia W."/>
            <person name="Huang R."/>
            <person name="Zhang M."/>
            <person name="Sun Y."/>
            <person name="Hu J."/>
            <person name="Fu X."/>
            <person name="Schnable P.S."/>
            <person name="Li F."/>
            <person name="Zhang H."/>
            <person name="Feng B."/>
            <person name="Zhu X."/>
            <person name="Liu R."/>
            <person name="Schnable J.C."/>
            <person name="Zhu J.-K."/>
            <person name="Zhang H."/>
        </authorList>
    </citation>
    <scope>NUCLEOTIDE SEQUENCE [LARGE SCALE GENOMIC DNA]</scope>
</reference>
<feature type="domain" description="UBC core" evidence="2">
    <location>
        <begin position="49"/>
        <end position="85"/>
    </location>
</feature>
<dbReference type="PANTHER" id="PTHR24067">
    <property type="entry name" value="UBIQUITIN-CONJUGATING ENZYME E2"/>
    <property type="match status" value="1"/>
</dbReference>
<comment type="caution">
    <text evidence="3">The sequence shown here is derived from an EMBL/GenBank/DDBJ whole genome shotgun (WGS) entry which is preliminary data.</text>
</comment>
<dbReference type="EMBL" id="PQIB02000015">
    <property type="protein sequence ID" value="RLM64748.1"/>
    <property type="molecule type" value="Genomic_DNA"/>
</dbReference>
<proteinExistence type="predicted"/>
<keyword evidence="4" id="KW-1185">Reference proteome</keyword>
<accession>A0A3L6PSQ3</accession>
<dbReference type="SUPFAM" id="SSF54495">
    <property type="entry name" value="UBC-like"/>
    <property type="match status" value="1"/>
</dbReference>
<dbReference type="Gene3D" id="3.10.110.10">
    <property type="entry name" value="Ubiquitin Conjugating Enzyme"/>
    <property type="match status" value="1"/>
</dbReference>
<dbReference type="InterPro" id="IPR016135">
    <property type="entry name" value="UBQ-conjugating_enzyme/RWD"/>
</dbReference>
<gene>
    <name evidence="3" type="ORF">C2845_PM16G17530</name>
</gene>
<dbReference type="Pfam" id="PF00179">
    <property type="entry name" value="UQ_con"/>
    <property type="match status" value="1"/>
</dbReference>
<dbReference type="STRING" id="4540.A0A3L6PSQ3"/>
<dbReference type="InterPro" id="IPR050113">
    <property type="entry name" value="Ub_conjugating_enzyme"/>
</dbReference>
<protein>
    <submittedName>
        <fullName evidence="3">SUMO-conjugating enzyme SCE1-like</fullName>
    </submittedName>
</protein>
<dbReference type="Proteomes" id="UP000275267">
    <property type="component" value="Unassembled WGS sequence"/>
</dbReference>
<dbReference type="AlphaFoldDB" id="A0A3L6PSQ3"/>
<evidence type="ECO:0000259" key="2">
    <source>
        <dbReference type="Pfam" id="PF00179"/>
    </source>
</evidence>
<organism evidence="3 4">
    <name type="scientific">Panicum miliaceum</name>
    <name type="common">Proso millet</name>
    <name type="synonym">Broomcorn millet</name>
    <dbReference type="NCBI Taxonomy" id="4540"/>
    <lineage>
        <taxon>Eukaryota</taxon>
        <taxon>Viridiplantae</taxon>
        <taxon>Streptophyta</taxon>
        <taxon>Embryophyta</taxon>
        <taxon>Tracheophyta</taxon>
        <taxon>Spermatophyta</taxon>
        <taxon>Magnoliopsida</taxon>
        <taxon>Liliopsida</taxon>
        <taxon>Poales</taxon>
        <taxon>Poaceae</taxon>
        <taxon>PACMAD clade</taxon>
        <taxon>Panicoideae</taxon>
        <taxon>Panicodae</taxon>
        <taxon>Paniceae</taxon>
        <taxon>Panicinae</taxon>
        <taxon>Panicum</taxon>
        <taxon>Panicum sect. Panicum</taxon>
    </lineage>
</organism>
<sequence>MASGGVASCRLAEERKSHPQGFVARPEKLPNGSVNLLLWNCVIPGKQGAWNPSITVQQILVCIQGLLDDPNPASPAQRYIYHLFAKVFDIQLGMKYSS</sequence>